<proteinExistence type="inferred from homology"/>
<comment type="subcellular location">
    <subcellularLocation>
        <location evidence="1 10">Cell membrane</location>
        <topology evidence="1 10">Multi-pass membrane protein</topology>
    </subcellularLocation>
</comment>
<keyword evidence="9 10" id="KW-0807">Transducer</keyword>
<dbReference type="PANTHER" id="PTHR21137:SF35">
    <property type="entry name" value="ODORANT RECEPTOR 19A-RELATED"/>
    <property type="match status" value="1"/>
</dbReference>
<dbReference type="Pfam" id="PF02949">
    <property type="entry name" value="7tm_6"/>
    <property type="match status" value="1"/>
</dbReference>
<dbReference type="InterPro" id="IPR004117">
    <property type="entry name" value="7tm6_olfct_rcpt"/>
</dbReference>
<dbReference type="GO" id="GO:0005886">
    <property type="term" value="C:plasma membrane"/>
    <property type="evidence" value="ECO:0007669"/>
    <property type="project" value="UniProtKB-SubCell"/>
</dbReference>
<evidence type="ECO:0000256" key="9">
    <source>
        <dbReference type="ARBA" id="ARBA00023224"/>
    </source>
</evidence>
<feature type="transmembrane region" description="Helical" evidence="10">
    <location>
        <begin position="190"/>
        <end position="208"/>
    </location>
</feature>
<keyword evidence="6 10" id="KW-1133">Transmembrane helix</keyword>
<reference evidence="11 12" key="1">
    <citation type="submission" date="2019-08" db="EMBL/GenBank/DDBJ databases">
        <title>High quality draft denovo assembly of Nylanderia fulva.</title>
        <authorList>
            <person name="Vargo E.L."/>
            <person name="Tarone A.M."/>
            <person name="Konganti K.R."/>
        </authorList>
    </citation>
    <scope>NUCLEOTIDE SEQUENCE [LARGE SCALE GENOMIC DNA]</scope>
    <source>
        <strain evidence="11">TAMU-Nful-2015</strain>
        <tissue evidence="11">Whole body</tissue>
    </source>
</reference>
<evidence type="ECO:0000256" key="6">
    <source>
        <dbReference type="ARBA" id="ARBA00022989"/>
    </source>
</evidence>
<evidence type="ECO:0000256" key="8">
    <source>
        <dbReference type="ARBA" id="ARBA00023170"/>
    </source>
</evidence>
<evidence type="ECO:0000256" key="2">
    <source>
        <dbReference type="ARBA" id="ARBA00022475"/>
    </source>
</evidence>
<evidence type="ECO:0000256" key="7">
    <source>
        <dbReference type="ARBA" id="ARBA00023136"/>
    </source>
</evidence>
<keyword evidence="12" id="KW-1185">Reference proteome</keyword>
<dbReference type="GO" id="GO:0004984">
    <property type="term" value="F:olfactory receptor activity"/>
    <property type="evidence" value="ECO:0007669"/>
    <property type="project" value="InterPro"/>
</dbReference>
<keyword evidence="8 10" id="KW-0675">Receptor</keyword>
<dbReference type="Proteomes" id="UP000479987">
    <property type="component" value="Unassembled WGS sequence"/>
</dbReference>
<feature type="transmembrane region" description="Helical" evidence="10">
    <location>
        <begin position="164"/>
        <end position="184"/>
    </location>
</feature>
<gene>
    <name evidence="11" type="primary">Or-159</name>
    <name evidence="11" type="synonym">Nful_v1.0-Or-159</name>
    <name evidence="11" type="ORF">NFUL_NFUL000195</name>
</gene>
<sequence>MEHRNYYYDISRRFLLMIVDVYIFFQIAQIFVCEDTQCIFQTLPPHMLVWNCLVKVLAYRFNSQKIKDLTDHLFVDWDTLETQEEREILKKYAENGRWYSLIYACKHTLLTKFVLVAAYCYMSTISFITTSLIPQIMDIVFPLNTSRPIMLAYPAHYFVNEEQYFYYIFFHMLITALVCMTGLIAHDCMFFIYIEHVCGLFAVVGFRFQHVLNRRDIADANLINCPNDLYHKDVAFSVHAHREALQFAKLLENVFSVPFAIQLMISTLSISVSLLQFSMQLNDLMEATRYFVYILAQLFHLFCFSFQGQKLIDHSLEICNKIYNGAWYKIPVKGQKLLLITMRKSIEASTLTACKIYVFSLQNFTMVLQTAMSYFTVLASFSE</sequence>
<evidence type="ECO:0000256" key="10">
    <source>
        <dbReference type="RuleBase" id="RU351113"/>
    </source>
</evidence>
<dbReference type="GO" id="GO:0005549">
    <property type="term" value="F:odorant binding"/>
    <property type="evidence" value="ECO:0007669"/>
    <property type="project" value="InterPro"/>
</dbReference>
<keyword evidence="3 10" id="KW-0716">Sensory transduction</keyword>
<evidence type="ECO:0000313" key="11">
    <source>
        <dbReference type="EMBL" id="KAF3054444.1"/>
    </source>
</evidence>
<dbReference type="GO" id="GO:0007165">
    <property type="term" value="P:signal transduction"/>
    <property type="evidence" value="ECO:0007669"/>
    <property type="project" value="UniProtKB-KW"/>
</dbReference>
<name>A0A6G1LQC7_9HYME</name>
<protein>
    <recommendedName>
        <fullName evidence="10">Odorant receptor</fullName>
    </recommendedName>
</protein>
<keyword evidence="5 10" id="KW-0552">Olfaction</keyword>
<evidence type="ECO:0000313" key="12">
    <source>
        <dbReference type="Proteomes" id="UP000479987"/>
    </source>
</evidence>
<accession>A0A6G1LQC7</accession>
<evidence type="ECO:0000256" key="4">
    <source>
        <dbReference type="ARBA" id="ARBA00022692"/>
    </source>
</evidence>
<evidence type="ECO:0000256" key="5">
    <source>
        <dbReference type="ARBA" id="ARBA00022725"/>
    </source>
</evidence>
<feature type="transmembrane region" description="Helical" evidence="10">
    <location>
        <begin position="287"/>
        <end position="306"/>
    </location>
</feature>
<comment type="caution">
    <text evidence="11">The sequence shown here is derived from an EMBL/GenBank/DDBJ whole genome shotgun (WGS) entry which is preliminary data.</text>
</comment>
<organism evidence="11 12">
    <name type="scientific">Nylanderia fulva</name>
    <dbReference type="NCBI Taxonomy" id="613905"/>
    <lineage>
        <taxon>Eukaryota</taxon>
        <taxon>Metazoa</taxon>
        <taxon>Ecdysozoa</taxon>
        <taxon>Arthropoda</taxon>
        <taxon>Hexapoda</taxon>
        <taxon>Insecta</taxon>
        <taxon>Pterygota</taxon>
        <taxon>Neoptera</taxon>
        <taxon>Endopterygota</taxon>
        <taxon>Hymenoptera</taxon>
        <taxon>Apocrita</taxon>
        <taxon>Aculeata</taxon>
        <taxon>Formicoidea</taxon>
        <taxon>Formicidae</taxon>
        <taxon>Formicinae</taxon>
        <taxon>Nylanderia</taxon>
    </lineage>
</organism>
<keyword evidence="2" id="KW-1003">Cell membrane</keyword>
<feature type="transmembrane region" description="Helical" evidence="10">
    <location>
        <begin position="116"/>
        <end position="143"/>
    </location>
</feature>
<dbReference type="PANTHER" id="PTHR21137">
    <property type="entry name" value="ODORANT RECEPTOR"/>
    <property type="match status" value="1"/>
</dbReference>
<comment type="similarity">
    <text evidence="10">Belongs to the insect chemoreceptor superfamily. Heteromeric odorant receptor channel (TC 1.A.69) family.</text>
</comment>
<feature type="transmembrane region" description="Helical" evidence="10">
    <location>
        <begin position="254"/>
        <end position="275"/>
    </location>
</feature>
<keyword evidence="7 10" id="KW-0472">Membrane</keyword>
<evidence type="ECO:0000256" key="1">
    <source>
        <dbReference type="ARBA" id="ARBA00004651"/>
    </source>
</evidence>
<evidence type="ECO:0000256" key="3">
    <source>
        <dbReference type="ARBA" id="ARBA00022606"/>
    </source>
</evidence>
<comment type="caution">
    <text evidence="10">Lacks conserved residue(s) required for the propagation of feature annotation.</text>
</comment>
<dbReference type="AlphaFoldDB" id="A0A6G1LQC7"/>
<keyword evidence="4 10" id="KW-0812">Transmembrane</keyword>
<dbReference type="EMBL" id="SGBU01000251">
    <property type="protein sequence ID" value="KAF3054444.1"/>
    <property type="molecule type" value="Genomic_DNA"/>
</dbReference>
<feature type="transmembrane region" description="Helical" evidence="10">
    <location>
        <begin position="14"/>
        <end position="32"/>
    </location>
</feature>